<keyword evidence="3" id="KW-1185">Reference proteome</keyword>
<dbReference type="EMBL" id="LSRX01001090">
    <property type="protein sequence ID" value="OLP83819.1"/>
    <property type="molecule type" value="Genomic_DNA"/>
</dbReference>
<accession>A0A1Q9CLK8</accession>
<dbReference type="AlphaFoldDB" id="A0A1Q9CLK8"/>
<comment type="caution">
    <text evidence="2">The sequence shown here is derived from an EMBL/GenBank/DDBJ whole genome shotgun (WGS) entry which is preliminary data.</text>
</comment>
<organism evidence="2 3">
    <name type="scientific">Symbiodinium microadriaticum</name>
    <name type="common">Dinoflagellate</name>
    <name type="synonym">Zooxanthella microadriatica</name>
    <dbReference type="NCBI Taxonomy" id="2951"/>
    <lineage>
        <taxon>Eukaryota</taxon>
        <taxon>Sar</taxon>
        <taxon>Alveolata</taxon>
        <taxon>Dinophyceae</taxon>
        <taxon>Suessiales</taxon>
        <taxon>Symbiodiniaceae</taxon>
        <taxon>Symbiodinium</taxon>
    </lineage>
</organism>
<proteinExistence type="predicted"/>
<gene>
    <name evidence="2" type="ORF">AK812_SmicGene35379</name>
</gene>
<evidence type="ECO:0000313" key="2">
    <source>
        <dbReference type="EMBL" id="OLP83819.1"/>
    </source>
</evidence>
<sequence length="179" mass="19467">MSDATVWGLCMQSVEIQASFDFHPSLMLQRETADATGFSDSTSSKAMQASVSVSVYSSSSPHLPIAEGGACFAGFTKFFWAAVLALFSLIGLCLFVPLMLEITRRRPPGQPLVLCGIIFDCCPHAKELGRAACHISGKQISISKMNENSDPHHHEQHNHPPNRRVITMIIVIPPMLSTG</sequence>
<protein>
    <submittedName>
        <fullName evidence="2">Uncharacterized protein</fullName>
    </submittedName>
</protein>
<keyword evidence="1" id="KW-0472">Membrane</keyword>
<keyword evidence="1" id="KW-1133">Transmembrane helix</keyword>
<reference evidence="2 3" key="1">
    <citation type="submission" date="2016-02" db="EMBL/GenBank/DDBJ databases">
        <title>Genome analysis of coral dinoflagellate symbionts highlights evolutionary adaptations to a symbiotic lifestyle.</title>
        <authorList>
            <person name="Aranda M."/>
            <person name="Li Y."/>
            <person name="Liew Y.J."/>
            <person name="Baumgarten S."/>
            <person name="Simakov O."/>
            <person name="Wilson M."/>
            <person name="Piel J."/>
            <person name="Ashoor H."/>
            <person name="Bougouffa S."/>
            <person name="Bajic V.B."/>
            <person name="Ryu T."/>
            <person name="Ravasi T."/>
            <person name="Bayer T."/>
            <person name="Micklem G."/>
            <person name="Kim H."/>
            <person name="Bhak J."/>
            <person name="Lajeunesse T.C."/>
            <person name="Voolstra C.R."/>
        </authorList>
    </citation>
    <scope>NUCLEOTIDE SEQUENCE [LARGE SCALE GENOMIC DNA]</scope>
    <source>
        <strain evidence="2 3">CCMP2467</strain>
    </source>
</reference>
<name>A0A1Q9CLK8_SYMMI</name>
<dbReference type="Proteomes" id="UP000186817">
    <property type="component" value="Unassembled WGS sequence"/>
</dbReference>
<evidence type="ECO:0000313" key="3">
    <source>
        <dbReference type="Proteomes" id="UP000186817"/>
    </source>
</evidence>
<evidence type="ECO:0000256" key="1">
    <source>
        <dbReference type="SAM" id="Phobius"/>
    </source>
</evidence>
<feature type="transmembrane region" description="Helical" evidence="1">
    <location>
        <begin position="78"/>
        <end position="100"/>
    </location>
</feature>
<keyword evidence="1" id="KW-0812">Transmembrane</keyword>
<dbReference type="OrthoDB" id="427345at2759"/>